<evidence type="ECO:0000313" key="4">
    <source>
        <dbReference type="Proteomes" id="UP001560685"/>
    </source>
</evidence>
<dbReference type="RefSeq" id="WP_369312278.1">
    <property type="nucleotide sequence ID" value="NZ_JBEHZE010000001.1"/>
</dbReference>
<comment type="caution">
    <text evidence="3">The sequence shown here is derived from an EMBL/GenBank/DDBJ whole genome shotgun (WGS) entry which is preliminary data.</text>
</comment>
<feature type="domain" description="Methylated-DNA-[protein]-cysteine S-methyltransferase DNA binding" evidence="2">
    <location>
        <begin position="7"/>
        <end position="81"/>
    </location>
</feature>
<accession>A0ABV3Z272</accession>
<dbReference type="PANTHER" id="PTHR42942:SF1">
    <property type="entry name" value="ALKYLTRANSFERASE-LIKE PROTEIN 1"/>
    <property type="match status" value="1"/>
</dbReference>
<dbReference type="SUPFAM" id="SSF46767">
    <property type="entry name" value="Methylated DNA-protein cysteine methyltransferase, C-terminal domain"/>
    <property type="match status" value="1"/>
</dbReference>
<protein>
    <submittedName>
        <fullName evidence="3">MGMT family protein</fullName>
    </submittedName>
</protein>
<proteinExistence type="predicted"/>
<dbReference type="Gene3D" id="1.10.10.10">
    <property type="entry name" value="Winged helix-like DNA-binding domain superfamily/Winged helix DNA-binding domain"/>
    <property type="match status" value="1"/>
</dbReference>
<evidence type="ECO:0000313" key="3">
    <source>
        <dbReference type="EMBL" id="MEX6632352.1"/>
    </source>
</evidence>
<dbReference type="Proteomes" id="UP001560685">
    <property type="component" value="Unassembled WGS sequence"/>
</dbReference>
<evidence type="ECO:0000256" key="1">
    <source>
        <dbReference type="ARBA" id="ARBA00022763"/>
    </source>
</evidence>
<evidence type="ECO:0000259" key="2">
    <source>
        <dbReference type="Pfam" id="PF01035"/>
    </source>
</evidence>
<dbReference type="PANTHER" id="PTHR42942">
    <property type="entry name" value="6-O-METHYLGUANINE DNA METHYLTRANSFERASE"/>
    <property type="match status" value="1"/>
</dbReference>
<dbReference type="InterPro" id="IPR014048">
    <property type="entry name" value="MethylDNA_cys_MeTrfase_DNA-bd"/>
</dbReference>
<name>A0ABV3Z272_9PROT</name>
<gene>
    <name evidence="3" type="ORF">ABFZ84_02215</name>
</gene>
<organism evidence="3 4">
    <name type="scientific">Hyphococcus lacteus</name>
    <dbReference type="NCBI Taxonomy" id="3143536"/>
    <lineage>
        <taxon>Bacteria</taxon>
        <taxon>Pseudomonadati</taxon>
        <taxon>Pseudomonadota</taxon>
        <taxon>Alphaproteobacteria</taxon>
        <taxon>Parvularculales</taxon>
        <taxon>Parvularculaceae</taxon>
        <taxon>Hyphococcus</taxon>
    </lineage>
</organism>
<keyword evidence="4" id="KW-1185">Reference proteome</keyword>
<keyword evidence="1" id="KW-0227">DNA damage</keyword>
<dbReference type="InterPro" id="IPR036388">
    <property type="entry name" value="WH-like_DNA-bd_sf"/>
</dbReference>
<reference evidence="3 4" key="1">
    <citation type="submission" date="2024-05" db="EMBL/GenBank/DDBJ databases">
        <title>Three bacterial strains, DH-69, EH-24, and ECK-19 isolated from coastal sediments.</title>
        <authorList>
            <person name="Ye Y.-Q."/>
            <person name="Du Z.-J."/>
        </authorList>
    </citation>
    <scope>NUCLEOTIDE SEQUENCE [LARGE SCALE GENOMIC DNA]</scope>
    <source>
        <strain evidence="3 4">ECK-19</strain>
    </source>
</reference>
<dbReference type="InterPro" id="IPR052520">
    <property type="entry name" value="ATL_DNA_repair"/>
</dbReference>
<dbReference type="InterPro" id="IPR036217">
    <property type="entry name" value="MethylDNA_cys_MeTrfase_DNAb"/>
</dbReference>
<dbReference type="Pfam" id="PF01035">
    <property type="entry name" value="DNA_binding_1"/>
    <property type="match status" value="1"/>
</dbReference>
<dbReference type="EMBL" id="JBEHZE010000001">
    <property type="protein sequence ID" value="MEX6632352.1"/>
    <property type="molecule type" value="Genomic_DNA"/>
</dbReference>
<sequence>MPFDANVVYRLVDEVPAGEAASYGMIASLLPGVTARMVGRALGHLPNGATTPWHRIVNATGAIAPRPSAAGQRKLLLAEGVSFRKNGFVDWSRHRWRGPSPRWFDETGADIESITEIIAGWR</sequence>